<proteinExistence type="predicted"/>
<evidence type="ECO:0000313" key="3">
    <source>
        <dbReference type="Proteomes" id="UP000235803"/>
    </source>
</evidence>
<organism evidence="2 3">
    <name type="scientific">Billgrantia endophytica</name>
    <dbReference type="NCBI Taxonomy" id="2033802"/>
    <lineage>
        <taxon>Bacteria</taxon>
        <taxon>Pseudomonadati</taxon>
        <taxon>Pseudomonadota</taxon>
        <taxon>Gammaproteobacteria</taxon>
        <taxon>Oceanospirillales</taxon>
        <taxon>Halomonadaceae</taxon>
        <taxon>Billgrantia</taxon>
    </lineage>
</organism>
<protein>
    <submittedName>
        <fullName evidence="2">Uncharacterized protein</fullName>
    </submittedName>
</protein>
<dbReference type="OrthoDB" id="6163346at2"/>
<comment type="caution">
    <text evidence="2">The sequence shown here is derived from an EMBL/GenBank/DDBJ whole genome shotgun (WGS) entry which is preliminary data.</text>
</comment>
<feature type="chain" id="PRO_5014769845" evidence="1">
    <location>
        <begin position="27"/>
        <end position="139"/>
    </location>
</feature>
<dbReference type="AlphaFoldDB" id="A0A2N7U7J7"/>
<keyword evidence="1" id="KW-0732">Signal</keyword>
<accession>A0A2N7U7J7</accession>
<gene>
    <name evidence="2" type="ORF">C1H69_05030</name>
</gene>
<feature type="signal peptide" evidence="1">
    <location>
        <begin position="1"/>
        <end position="26"/>
    </location>
</feature>
<sequence>MKYATIMMKTMAAGALALGLISQAAAMGGTGARTLEPGTSTLQQVAGTQRYALEVGQASQLDIRSRNVVGYAGAPHFRLNGVLLDEQRNVVGTAEQVGGGQIALNQAVQPGRYVFEVRGNVLGGKREGVNQYILQTRLL</sequence>
<dbReference type="EMBL" id="PNRF01000012">
    <property type="protein sequence ID" value="PMR76416.1"/>
    <property type="molecule type" value="Genomic_DNA"/>
</dbReference>
<evidence type="ECO:0000313" key="2">
    <source>
        <dbReference type="EMBL" id="PMR76416.1"/>
    </source>
</evidence>
<keyword evidence="3" id="KW-1185">Reference proteome</keyword>
<evidence type="ECO:0000256" key="1">
    <source>
        <dbReference type="SAM" id="SignalP"/>
    </source>
</evidence>
<name>A0A2N7U7J7_9GAMM</name>
<dbReference type="Proteomes" id="UP000235803">
    <property type="component" value="Unassembled WGS sequence"/>
</dbReference>
<reference evidence="2 3" key="1">
    <citation type="submission" date="2018-01" db="EMBL/GenBank/DDBJ databases">
        <title>Halomonas endophytica sp. nov., isolated from storage liquid in the stems of Populus euphratica.</title>
        <authorList>
            <person name="Chen C."/>
        </authorList>
    </citation>
    <scope>NUCLEOTIDE SEQUENCE [LARGE SCALE GENOMIC DNA]</scope>
    <source>
        <strain evidence="2 3">MC28</strain>
    </source>
</reference>
<dbReference type="RefSeq" id="WP_102652320.1">
    <property type="nucleotide sequence ID" value="NZ_PNRF01000012.1"/>
</dbReference>